<keyword evidence="2" id="KW-1185">Reference proteome</keyword>
<evidence type="ECO:0000313" key="1">
    <source>
        <dbReference type="EMBL" id="KAF2465004.1"/>
    </source>
</evidence>
<organism evidence="1 2">
    <name type="scientific">Lindgomyces ingoldianus</name>
    <dbReference type="NCBI Taxonomy" id="673940"/>
    <lineage>
        <taxon>Eukaryota</taxon>
        <taxon>Fungi</taxon>
        <taxon>Dikarya</taxon>
        <taxon>Ascomycota</taxon>
        <taxon>Pezizomycotina</taxon>
        <taxon>Dothideomycetes</taxon>
        <taxon>Pleosporomycetidae</taxon>
        <taxon>Pleosporales</taxon>
        <taxon>Lindgomycetaceae</taxon>
        <taxon>Lindgomyces</taxon>
    </lineage>
</organism>
<gene>
    <name evidence="1" type="ORF">BDR25DRAFT_306869</name>
</gene>
<accession>A0ACB6QDE2</accession>
<keyword evidence="1" id="KW-0808">Transferase</keyword>
<evidence type="ECO:0000313" key="2">
    <source>
        <dbReference type="Proteomes" id="UP000799755"/>
    </source>
</evidence>
<comment type="caution">
    <text evidence="1">The sequence shown here is derived from an EMBL/GenBank/DDBJ whole genome shotgun (WGS) entry which is preliminary data.</text>
</comment>
<sequence>MAILRDFRGLRIVTAAAIAILIALLVLLNHRLPEGFHPLASLPGSLSTQPTHQTITQHTNSTGKLAYVTWLSSTLVGPDSEDLDNDNYFIATRILVWQLLHAPKTRSHGIDVVVVITPSVSESRRKRLEKDGAIVRRVEFVHGKNEGWINPEQERWKDIMTKLRVWEMVDYERMLMLDGDTILNKPLDDAFNDPGAQIVSTLPVGHAESRRKGDEPDLPSQYLLASVGETKNYNHTWPPTKPTDFERPDYFCAGFFLLSPSLELFKYYTALLDIKNRFDTRYMEQSLLNYAHRPDGPMPWKEVDYKWNVRHVNERDVEKGLVSMHEKWWLLPWSGSTKLRDEFLKIRWEMEGWYMERNR</sequence>
<dbReference type="EMBL" id="MU003532">
    <property type="protein sequence ID" value="KAF2465004.1"/>
    <property type="molecule type" value="Genomic_DNA"/>
</dbReference>
<protein>
    <submittedName>
        <fullName evidence="1">Nucleotide-diphospho-sugar transferase</fullName>
    </submittedName>
</protein>
<dbReference type="Proteomes" id="UP000799755">
    <property type="component" value="Unassembled WGS sequence"/>
</dbReference>
<name>A0ACB6QDE2_9PLEO</name>
<proteinExistence type="predicted"/>
<reference evidence="1" key="1">
    <citation type="journal article" date="2020" name="Stud. Mycol.">
        <title>101 Dothideomycetes genomes: a test case for predicting lifestyles and emergence of pathogens.</title>
        <authorList>
            <person name="Haridas S."/>
            <person name="Albert R."/>
            <person name="Binder M."/>
            <person name="Bloem J."/>
            <person name="Labutti K."/>
            <person name="Salamov A."/>
            <person name="Andreopoulos B."/>
            <person name="Baker S."/>
            <person name="Barry K."/>
            <person name="Bills G."/>
            <person name="Bluhm B."/>
            <person name="Cannon C."/>
            <person name="Castanera R."/>
            <person name="Culley D."/>
            <person name="Daum C."/>
            <person name="Ezra D."/>
            <person name="Gonzalez J."/>
            <person name="Henrissat B."/>
            <person name="Kuo A."/>
            <person name="Liang C."/>
            <person name="Lipzen A."/>
            <person name="Lutzoni F."/>
            <person name="Magnuson J."/>
            <person name="Mondo S."/>
            <person name="Nolan M."/>
            <person name="Ohm R."/>
            <person name="Pangilinan J."/>
            <person name="Park H.-J."/>
            <person name="Ramirez L."/>
            <person name="Alfaro M."/>
            <person name="Sun H."/>
            <person name="Tritt A."/>
            <person name="Yoshinaga Y."/>
            <person name="Zwiers L.-H."/>
            <person name="Turgeon B."/>
            <person name="Goodwin S."/>
            <person name="Spatafora J."/>
            <person name="Crous P."/>
            <person name="Grigoriev I."/>
        </authorList>
    </citation>
    <scope>NUCLEOTIDE SEQUENCE</scope>
    <source>
        <strain evidence="1">ATCC 200398</strain>
    </source>
</reference>